<dbReference type="Proteomes" id="UP000007058">
    <property type="component" value="Chromosome"/>
</dbReference>
<dbReference type="Gene3D" id="1.10.238.10">
    <property type="entry name" value="EF-hand"/>
    <property type="match status" value="1"/>
</dbReference>
<dbReference type="STRING" id="342108.amb1261"/>
<dbReference type="AlphaFoldDB" id="Q2W7W0"/>
<proteinExistence type="predicted"/>
<protein>
    <recommendedName>
        <fullName evidence="2">EF-hand domain-containing protein</fullName>
    </recommendedName>
</protein>
<dbReference type="InterPro" id="IPR018247">
    <property type="entry name" value="EF_Hand_1_Ca_BS"/>
</dbReference>
<dbReference type="PROSITE" id="PS00018">
    <property type="entry name" value="EF_HAND_1"/>
    <property type="match status" value="2"/>
</dbReference>
<dbReference type="InterPro" id="IPR011992">
    <property type="entry name" value="EF-hand-dom_pair"/>
</dbReference>
<dbReference type="PROSITE" id="PS50222">
    <property type="entry name" value="EF_HAND_2"/>
    <property type="match status" value="1"/>
</dbReference>
<sequence>MVRDLDNLEDRSVNIRRSLLREAVEAALVLAAIGVLVACAGPGRPDPDERPGRMAASIPALLYSPNGEPLTGGPLGLPSCKLATEVWFERADTNHDGRLDREEFMADARAQFLRMDLDGQGYLTSDVLERYRDPYRQRGRTAQSSGIDPVMSADRNFRGKVTREDFLGQATETFARLDADHDGALAKAELEPLCANALQRVPDHQPPSQSGAPNGGGGKRRHGGGWAG</sequence>
<feature type="domain" description="EF-hand" evidence="2">
    <location>
        <begin position="88"/>
        <end position="114"/>
    </location>
</feature>
<name>Q2W7W0_PARM1</name>
<dbReference type="Pfam" id="PF13202">
    <property type="entry name" value="EF-hand_5"/>
    <property type="match status" value="1"/>
</dbReference>
<dbReference type="EMBL" id="AP007255">
    <property type="protein sequence ID" value="BAE50065.1"/>
    <property type="molecule type" value="Genomic_DNA"/>
</dbReference>
<dbReference type="SUPFAM" id="SSF47473">
    <property type="entry name" value="EF-hand"/>
    <property type="match status" value="1"/>
</dbReference>
<accession>Q2W7W0</accession>
<evidence type="ECO:0000313" key="4">
    <source>
        <dbReference type="Proteomes" id="UP000007058"/>
    </source>
</evidence>
<dbReference type="InterPro" id="IPR002048">
    <property type="entry name" value="EF_hand_dom"/>
</dbReference>
<dbReference type="KEGG" id="mag:amb1261"/>
<evidence type="ECO:0000313" key="3">
    <source>
        <dbReference type="EMBL" id="BAE50065.1"/>
    </source>
</evidence>
<reference evidence="3 4" key="1">
    <citation type="journal article" date="2005" name="DNA Res.">
        <title>Complete genome sequence of the facultative anaerobic magnetotactic bacterium Magnetospirillum sp. strain AMB-1.</title>
        <authorList>
            <person name="Matsunaga T."/>
            <person name="Okamura Y."/>
            <person name="Fukuda Y."/>
            <person name="Wahyudi A.T."/>
            <person name="Murase Y."/>
            <person name="Takeyama H."/>
        </authorList>
    </citation>
    <scope>NUCLEOTIDE SEQUENCE [LARGE SCALE GENOMIC DNA]</scope>
    <source>
        <strain evidence="4">ATCC 700264 / AMB-1</strain>
    </source>
</reference>
<feature type="compositionally biased region" description="Basic residues" evidence="1">
    <location>
        <begin position="218"/>
        <end position="228"/>
    </location>
</feature>
<dbReference type="HOGENOM" id="CLU_100133_0_0_5"/>
<dbReference type="GO" id="GO:0005509">
    <property type="term" value="F:calcium ion binding"/>
    <property type="evidence" value="ECO:0007669"/>
    <property type="project" value="InterPro"/>
</dbReference>
<keyword evidence="4" id="KW-1185">Reference proteome</keyword>
<evidence type="ECO:0000259" key="2">
    <source>
        <dbReference type="PROSITE" id="PS50222"/>
    </source>
</evidence>
<organism evidence="3 4">
    <name type="scientific">Paramagnetospirillum magneticum (strain ATCC 700264 / AMB-1)</name>
    <name type="common">Magnetospirillum magneticum</name>
    <dbReference type="NCBI Taxonomy" id="342108"/>
    <lineage>
        <taxon>Bacteria</taxon>
        <taxon>Pseudomonadati</taxon>
        <taxon>Pseudomonadota</taxon>
        <taxon>Alphaproteobacteria</taxon>
        <taxon>Rhodospirillales</taxon>
        <taxon>Magnetospirillaceae</taxon>
        <taxon>Paramagnetospirillum</taxon>
    </lineage>
</organism>
<evidence type="ECO:0000256" key="1">
    <source>
        <dbReference type="SAM" id="MobiDB-lite"/>
    </source>
</evidence>
<gene>
    <name evidence="3" type="ordered locus">amb1261</name>
</gene>
<feature type="region of interest" description="Disordered" evidence="1">
    <location>
        <begin position="200"/>
        <end position="228"/>
    </location>
</feature>